<keyword evidence="3" id="KW-1185">Reference proteome</keyword>
<feature type="compositionally biased region" description="Basic and acidic residues" evidence="1">
    <location>
        <begin position="185"/>
        <end position="201"/>
    </location>
</feature>
<dbReference type="EMBL" id="UZAM01014274">
    <property type="protein sequence ID" value="VDP32925.1"/>
    <property type="molecule type" value="Genomic_DNA"/>
</dbReference>
<protein>
    <submittedName>
        <fullName evidence="4">Spermatogenesis associated 6</fullName>
    </submittedName>
</protein>
<dbReference type="AlphaFoldDB" id="A0A183J3X9"/>
<dbReference type="WBParaSite" id="SBAD_0001094701-mRNA-1">
    <property type="protein sequence ID" value="SBAD_0001094701-mRNA-1"/>
    <property type="gene ID" value="SBAD_0001094701"/>
</dbReference>
<feature type="compositionally biased region" description="Basic and acidic residues" evidence="1">
    <location>
        <begin position="101"/>
        <end position="124"/>
    </location>
</feature>
<name>A0A183J3X9_9BILA</name>
<reference evidence="2 3" key="2">
    <citation type="submission" date="2018-11" db="EMBL/GenBank/DDBJ databases">
        <authorList>
            <consortium name="Pathogen Informatics"/>
        </authorList>
    </citation>
    <scope>NUCLEOTIDE SEQUENCE [LARGE SCALE GENOMIC DNA]</scope>
</reference>
<dbReference type="Proteomes" id="UP000270296">
    <property type="component" value="Unassembled WGS sequence"/>
</dbReference>
<evidence type="ECO:0000313" key="2">
    <source>
        <dbReference type="EMBL" id="VDP32925.1"/>
    </source>
</evidence>
<evidence type="ECO:0000313" key="4">
    <source>
        <dbReference type="WBParaSite" id="SBAD_0001094701-mRNA-1"/>
    </source>
</evidence>
<gene>
    <name evidence="2" type="ORF">SBAD_LOCUS10574</name>
</gene>
<sequence>MMKIEPLSPSPDFPEEHPPAVKATPVLRVDPLPEAVSKLSTAVHDSSHHSKSKAAASSDTSKRTPLPPKVSKVENIRSISSETSSKRSDHHEYHGKHRTKAEREPSFGERPRSSTKHSKMEQKYRIKNNSVERSPARRPPSSLHHTRRSGDRGLTKPTLKRTYEQFSQEYTRRADNAHRNHYGGRKPDNRSVERLGRDNRPSRSNAAFPLFEKKLPSLLDLHLPRPQMETRPEYDMPAFPPLATVPQTQVDIPLLFSASLCHLLPALIKQLPRWAVLVC</sequence>
<proteinExistence type="predicted"/>
<feature type="region of interest" description="Disordered" evidence="1">
    <location>
        <begin position="1"/>
        <end position="207"/>
    </location>
</feature>
<organism evidence="4">
    <name type="scientific">Soboliphyme baturini</name>
    <dbReference type="NCBI Taxonomy" id="241478"/>
    <lineage>
        <taxon>Eukaryota</taxon>
        <taxon>Metazoa</taxon>
        <taxon>Ecdysozoa</taxon>
        <taxon>Nematoda</taxon>
        <taxon>Enoplea</taxon>
        <taxon>Dorylaimia</taxon>
        <taxon>Dioctophymatida</taxon>
        <taxon>Dioctophymatoidea</taxon>
        <taxon>Soboliphymatidae</taxon>
        <taxon>Soboliphyme</taxon>
    </lineage>
</organism>
<evidence type="ECO:0000313" key="3">
    <source>
        <dbReference type="Proteomes" id="UP000270296"/>
    </source>
</evidence>
<evidence type="ECO:0000256" key="1">
    <source>
        <dbReference type="SAM" id="MobiDB-lite"/>
    </source>
</evidence>
<accession>A0A183J3X9</accession>
<reference evidence="4" key="1">
    <citation type="submission" date="2016-06" db="UniProtKB">
        <authorList>
            <consortium name="WormBaseParasite"/>
        </authorList>
    </citation>
    <scope>IDENTIFICATION</scope>
</reference>